<evidence type="ECO:0000256" key="1">
    <source>
        <dbReference type="ARBA" id="ARBA00023242"/>
    </source>
</evidence>
<proteinExistence type="predicted"/>
<evidence type="ECO:0000313" key="4">
    <source>
        <dbReference type="EMBL" id="KAF3769797.1"/>
    </source>
</evidence>
<dbReference type="Pfam" id="PF04082">
    <property type="entry name" value="Fungal_trans"/>
    <property type="match status" value="1"/>
</dbReference>
<dbReference type="Proteomes" id="UP000803844">
    <property type="component" value="Unassembled WGS sequence"/>
</dbReference>
<evidence type="ECO:0000313" key="5">
    <source>
        <dbReference type="Proteomes" id="UP000803844"/>
    </source>
</evidence>
<dbReference type="CDD" id="cd12148">
    <property type="entry name" value="fungal_TF_MHR"/>
    <property type="match status" value="1"/>
</dbReference>
<organism evidence="4 5">
    <name type="scientific">Cryphonectria parasitica (strain ATCC 38755 / EP155)</name>
    <dbReference type="NCBI Taxonomy" id="660469"/>
    <lineage>
        <taxon>Eukaryota</taxon>
        <taxon>Fungi</taxon>
        <taxon>Dikarya</taxon>
        <taxon>Ascomycota</taxon>
        <taxon>Pezizomycotina</taxon>
        <taxon>Sordariomycetes</taxon>
        <taxon>Sordariomycetidae</taxon>
        <taxon>Diaporthales</taxon>
        <taxon>Cryphonectriaceae</taxon>
        <taxon>Cryphonectria-Endothia species complex</taxon>
        <taxon>Cryphonectria</taxon>
    </lineage>
</organism>
<dbReference type="GO" id="GO:0003700">
    <property type="term" value="F:DNA-binding transcription factor activity"/>
    <property type="evidence" value="ECO:0007669"/>
    <property type="project" value="InterPro"/>
</dbReference>
<dbReference type="InterPro" id="IPR007219">
    <property type="entry name" value="XnlR_reg_dom"/>
</dbReference>
<dbReference type="PANTHER" id="PTHR46910">
    <property type="entry name" value="TRANSCRIPTION FACTOR PDR1"/>
    <property type="match status" value="1"/>
</dbReference>
<protein>
    <recommendedName>
        <fullName evidence="3">Xylanolytic transcriptional activator regulatory domain-containing protein</fullName>
    </recommendedName>
</protein>
<dbReference type="GeneID" id="63837096"/>
<name>A0A9P4YBE3_CRYP1</name>
<keyword evidence="5" id="KW-1185">Reference proteome</keyword>
<accession>A0A9P4YBE3</accession>
<reference evidence="4" key="1">
    <citation type="journal article" date="2020" name="Phytopathology">
        <title>Genome sequence of the chestnut blight fungus Cryphonectria parasitica EP155: A fundamental resource for an archetypical invasive plant pathogen.</title>
        <authorList>
            <person name="Crouch J.A."/>
            <person name="Dawe A."/>
            <person name="Aerts A."/>
            <person name="Barry K."/>
            <person name="Churchill A.C.L."/>
            <person name="Grimwood J."/>
            <person name="Hillman B."/>
            <person name="Milgroom M.G."/>
            <person name="Pangilinan J."/>
            <person name="Smith M."/>
            <person name="Salamov A."/>
            <person name="Schmutz J."/>
            <person name="Yadav J."/>
            <person name="Grigoriev I.V."/>
            <person name="Nuss D."/>
        </authorList>
    </citation>
    <scope>NUCLEOTIDE SEQUENCE</scope>
    <source>
        <strain evidence="4">EP155</strain>
    </source>
</reference>
<dbReference type="AlphaFoldDB" id="A0A9P4YBE3"/>
<feature type="chain" id="PRO_5040138426" description="Xylanolytic transcriptional activator regulatory domain-containing protein" evidence="2">
    <location>
        <begin position="19"/>
        <end position="168"/>
    </location>
</feature>
<feature type="domain" description="Xylanolytic transcriptional activator regulatory" evidence="3">
    <location>
        <begin position="6"/>
        <end position="113"/>
    </location>
</feature>
<dbReference type="GO" id="GO:0003677">
    <property type="term" value="F:DNA binding"/>
    <property type="evidence" value="ECO:0007669"/>
    <property type="project" value="InterPro"/>
</dbReference>
<gene>
    <name evidence="4" type="ORF">M406DRAFT_325280</name>
</gene>
<feature type="signal peptide" evidence="2">
    <location>
        <begin position="1"/>
        <end position="18"/>
    </location>
</feature>
<dbReference type="PANTHER" id="PTHR46910:SF25">
    <property type="entry name" value="ABC-TRANSPORTER-REGULATING TRANSCRIPTION FACTOR"/>
    <property type="match status" value="1"/>
</dbReference>
<sequence>MAEYQLLAMPSFLALLDAQYAASAAGPAGQPARWGLVNAVLATALRSKIAPGAEAELSVVANAFYRNAISVIQELILQQPSLLSIQALLAMAIFAKDIPDTQAYYMLSTNASRQVESFDISSSTTDPVDFQRYKQVYQIAYMFSADATQRLKNRPMGNNEGGSGGHGV</sequence>
<dbReference type="GO" id="GO:0008270">
    <property type="term" value="F:zinc ion binding"/>
    <property type="evidence" value="ECO:0007669"/>
    <property type="project" value="InterPro"/>
</dbReference>
<comment type="caution">
    <text evidence="4">The sequence shown here is derived from an EMBL/GenBank/DDBJ whole genome shotgun (WGS) entry which is preliminary data.</text>
</comment>
<keyword evidence="1" id="KW-0539">Nucleus</keyword>
<dbReference type="RefSeq" id="XP_040780758.1">
    <property type="nucleotide sequence ID" value="XM_040919967.1"/>
</dbReference>
<keyword evidence="2" id="KW-0732">Signal</keyword>
<dbReference type="InterPro" id="IPR050987">
    <property type="entry name" value="AtrR-like"/>
</dbReference>
<evidence type="ECO:0000259" key="3">
    <source>
        <dbReference type="Pfam" id="PF04082"/>
    </source>
</evidence>
<dbReference type="GO" id="GO:0006351">
    <property type="term" value="P:DNA-templated transcription"/>
    <property type="evidence" value="ECO:0007669"/>
    <property type="project" value="InterPro"/>
</dbReference>
<dbReference type="EMBL" id="MU032344">
    <property type="protein sequence ID" value="KAF3769797.1"/>
    <property type="molecule type" value="Genomic_DNA"/>
</dbReference>
<evidence type="ECO:0000256" key="2">
    <source>
        <dbReference type="SAM" id="SignalP"/>
    </source>
</evidence>
<dbReference type="OrthoDB" id="3266505at2759"/>